<accession>A0A3L7ACU3</accession>
<keyword evidence="3" id="KW-0804">Transcription</keyword>
<dbReference type="SUPFAM" id="SSF53822">
    <property type="entry name" value="Periplasmic binding protein-like I"/>
    <property type="match status" value="1"/>
</dbReference>
<keyword evidence="2 5" id="KW-0238">DNA-binding</keyword>
<dbReference type="InterPro" id="IPR000843">
    <property type="entry name" value="HTH_LacI"/>
</dbReference>
<dbReference type="InterPro" id="IPR028082">
    <property type="entry name" value="Peripla_BP_I"/>
</dbReference>
<dbReference type="InterPro" id="IPR010982">
    <property type="entry name" value="Lambda_DNA-bd_dom_sf"/>
</dbReference>
<evidence type="ECO:0000313" key="5">
    <source>
        <dbReference type="EMBL" id="RLP77630.1"/>
    </source>
</evidence>
<dbReference type="EMBL" id="RCTF01000010">
    <property type="protein sequence ID" value="RLP77630.1"/>
    <property type="molecule type" value="Genomic_DNA"/>
</dbReference>
<evidence type="ECO:0000256" key="2">
    <source>
        <dbReference type="ARBA" id="ARBA00023125"/>
    </source>
</evidence>
<evidence type="ECO:0000313" key="6">
    <source>
        <dbReference type="Proteomes" id="UP000269692"/>
    </source>
</evidence>
<protein>
    <submittedName>
        <fullName evidence="5">LacI family DNA-binding transcriptional regulator</fullName>
    </submittedName>
</protein>
<dbReference type="InterPro" id="IPR046335">
    <property type="entry name" value="LacI/GalR-like_sensor"/>
</dbReference>
<keyword evidence="6" id="KW-1185">Reference proteome</keyword>
<gene>
    <name evidence="5" type="ORF">D9R14_13250</name>
</gene>
<evidence type="ECO:0000256" key="1">
    <source>
        <dbReference type="ARBA" id="ARBA00023015"/>
    </source>
</evidence>
<organism evidence="5 6">
    <name type="scientific">Xanthobacter tagetidis</name>
    <dbReference type="NCBI Taxonomy" id="60216"/>
    <lineage>
        <taxon>Bacteria</taxon>
        <taxon>Pseudomonadati</taxon>
        <taxon>Pseudomonadota</taxon>
        <taxon>Alphaproteobacteria</taxon>
        <taxon>Hyphomicrobiales</taxon>
        <taxon>Xanthobacteraceae</taxon>
        <taxon>Xanthobacter</taxon>
    </lineage>
</organism>
<evidence type="ECO:0000259" key="4">
    <source>
        <dbReference type="PROSITE" id="PS50932"/>
    </source>
</evidence>
<dbReference type="CDD" id="cd01392">
    <property type="entry name" value="HTH_LacI"/>
    <property type="match status" value="1"/>
</dbReference>
<dbReference type="Gene3D" id="1.10.260.40">
    <property type="entry name" value="lambda repressor-like DNA-binding domains"/>
    <property type="match status" value="1"/>
</dbReference>
<feature type="domain" description="HTH lacI-type" evidence="4">
    <location>
        <begin position="72"/>
        <end position="126"/>
    </location>
</feature>
<dbReference type="Pfam" id="PF13377">
    <property type="entry name" value="Peripla_BP_3"/>
    <property type="match status" value="1"/>
</dbReference>
<reference evidence="5 6" key="1">
    <citation type="submission" date="2018-10" db="EMBL/GenBank/DDBJ databases">
        <title>Xanthobacter tagetidis genome sequencing and assembly.</title>
        <authorList>
            <person name="Maclea K.S."/>
            <person name="Goen A.E."/>
            <person name="Fatima S.A."/>
        </authorList>
    </citation>
    <scope>NUCLEOTIDE SEQUENCE [LARGE SCALE GENOMIC DNA]</scope>
    <source>
        <strain evidence="5 6">ATCC 700314</strain>
    </source>
</reference>
<dbReference type="RefSeq" id="WP_121623809.1">
    <property type="nucleotide sequence ID" value="NZ_JACIIW010000001.1"/>
</dbReference>
<comment type="caution">
    <text evidence="5">The sequence shown here is derived from an EMBL/GenBank/DDBJ whole genome shotgun (WGS) entry which is preliminary data.</text>
</comment>
<keyword evidence="1" id="KW-0805">Transcription regulation</keyword>
<dbReference type="SMART" id="SM00354">
    <property type="entry name" value="HTH_LACI"/>
    <property type="match status" value="1"/>
</dbReference>
<dbReference type="GO" id="GO:0000976">
    <property type="term" value="F:transcription cis-regulatory region binding"/>
    <property type="evidence" value="ECO:0007669"/>
    <property type="project" value="TreeGrafter"/>
</dbReference>
<dbReference type="SUPFAM" id="SSF47413">
    <property type="entry name" value="lambda repressor-like DNA-binding domains"/>
    <property type="match status" value="1"/>
</dbReference>
<dbReference type="CDD" id="cd06278">
    <property type="entry name" value="PBP1_LacI-like"/>
    <property type="match status" value="1"/>
</dbReference>
<dbReference type="Pfam" id="PF00356">
    <property type="entry name" value="LacI"/>
    <property type="match status" value="1"/>
</dbReference>
<dbReference type="AlphaFoldDB" id="A0A3L7ACU3"/>
<dbReference type="PANTHER" id="PTHR30146">
    <property type="entry name" value="LACI-RELATED TRANSCRIPTIONAL REPRESSOR"/>
    <property type="match status" value="1"/>
</dbReference>
<dbReference type="PANTHER" id="PTHR30146:SF109">
    <property type="entry name" value="HTH-TYPE TRANSCRIPTIONAL REGULATOR GALS"/>
    <property type="match status" value="1"/>
</dbReference>
<evidence type="ECO:0000256" key="3">
    <source>
        <dbReference type="ARBA" id="ARBA00023163"/>
    </source>
</evidence>
<sequence length="400" mass="42974">MKHHGGPPLSLLFVFDLTPFSADGLCKRLRRFLSTLQTEKFSSSGANRAYANPIECGPESKVMAREQAGRRPTVETISAEAGVSVSTVSRALRNDPRISAERREAIAAIAQRLGYTPHANARALVTRRTGIVGFVTGSRSNPFYPQLLETLVERARLRALRIMPLHMSRDPLSESSIQALLQYQMDGCIITSAELSSRAADICQANEVPLVMVNRVPRLHGCAVSCNNFAGGEMIGAFLAAGGHRRIAIVLGTPNASTSSEREAGASQAAARAGLEILARVAGHSTYAGGFEAASVLWSLPERPDAIFCVNDIMAFGMMDGLRRLGVRIPEDVSVVGFDDVDQASWGAYDLTTVAQPVGDMVDRALDMLDMRIRRPGLAPEIAYLGGLLKVRSSARSAPA</sequence>
<dbReference type="GO" id="GO:0003700">
    <property type="term" value="F:DNA-binding transcription factor activity"/>
    <property type="evidence" value="ECO:0007669"/>
    <property type="project" value="TreeGrafter"/>
</dbReference>
<dbReference type="Gene3D" id="3.40.50.2300">
    <property type="match status" value="2"/>
</dbReference>
<proteinExistence type="predicted"/>
<name>A0A3L7ACU3_9HYPH</name>
<dbReference type="PROSITE" id="PS50932">
    <property type="entry name" value="HTH_LACI_2"/>
    <property type="match status" value="1"/>
</dbReference>
<dbReference type="OrthoDB" id="8433438at2"/>
<dbReference type="Proteomes" id="UP000269692">
    <property type="component" value="Unassembled WGS sequence"/>
</dbReference>